<dbReference type="Gene3D" id="3.40.50.1000">
    <property type="entry name" value="HAD superfamily/HAD-like"/>
    <property type="match status" value="1"/>
</dbReference>
<feature type="compositionally biased region" description="Basic and acidic residues" evidence="2">
    <location>
        <begin position="213"/>
        <end position="223"/>
    </location>
</feature>
<keyword evidence="1" id="KW-0496">Mitochondrion</keyword>
<gene>
    <name evidence="4" type="ORF">FA15DRAFT_592402</name>
</gene>
<dbReference type="GO" id="GO:0015031">
    <property type="term" value="P:protein transport"/>
    <property type="evidence" value="ECO:0007669"/>
    <property type="project" value="UniProtKB-KW"/>
</dbReference>
<dbReference type="STRING" id="230819.A0A5C3KV79"/>
<evidence type="ECO:0000313" key="5">
    <source>
        <dbReference type="Proteomes" id="UP000307440"/>
    </source>
</evidence>
<dbReference type="SUPFAM" id="SSF56784">
    <property type="entry name" value="HAD-like"/>
    <property type="match status" value="1"/>
</dbReference>
<proteinExistence type="inferred from homology"/>
<feature type="domain" description="FCP1 homology" evidence="3">
    <location>
        <begin position="32"/>
        <end position="202"/>
    </location>
</feature>
<feature type="region of interest" description="Disordered" evidence="2">
    <location>
        <begin position="309"/>
        <end position="357"/>
    </location>
</feature>
<dbReference type="InterPro" id="IPR050365">
    <property type="entry name" value="TIM50"/>
</dbReference>
<dbReference type="PANTHER" id="PTHR12210">
    <property type="entry name" value="DULLARD PROTEIN PHOSPHATASE"/>
    <property type="match status" value="1"/>
</dbReference>
<reference evidence="4 5" key="1">
    <citation type="journal article" date="2019" name="Nat. Ecol. Evol.">
        <title>Megaphylogeny resolves global patterns of mushroom evolution.</title>
        <authorList>
            <person name="Varga T."/>
            <person name="Krizsan K."/>
            <person name="Foldi C."/>
            <person name="Dima B."/>
            <person name="Sanchez-Garcia M."/>
            <person name="Sanchez-Ramirez S."/>
            <person name="Szollosi G.J."/>
            <person name="Szarkandi J.G."/>
            <person name="Papp V."/>
            <person name="Albert L."/>
            <person name="Andreopoulos W."/>
            <person name="Angelini C."/>
            <person name="Antonin V."/>
            <person name="Barry K.W."/>
            <person name="Bougher N.L."/>
            <person name="Buchanan P."/>
            <person name="Buyck B."/>
            <person name="Bense V."/>
            <person name="Catcheside P."/>
            <person name="Chovatia M."/>
            <person name="Cooper J."/>
            <person name="Damon W."/>
            <person name="Desjardin D."/>
            <person name="Finy P."/>
            <person name="Geml J."/>
            <person name="Haridas S."/>
            <person name="Hughes K."/>
            <person name="Justo A."/>
            <person name="Karasinski D."/>
            <person name="Kautmanova I."/>
            <person name="Kiss B."/>
            <person name="Kocsube S."/>
            <person name="Kotiranta H."/>
            <person name="LaButti K.M."/>
            <person name="Lechner B.E."/>
            <person name="Liimatainen K."/>
            <person name="Lipzen A."/>
            <person name="Lukacs Z."/>
            <person name="Mihaltcheva S."/>
            <person name="Morgado L.N."/>
            <person name="Niskanen T."/>
            <person name="Noordeloos M.E."/>
            <person name="Ohm R.A."/>
            <person name="Ortiz-Santana B."/>
            <person name="Ovrebo C."/>
            <person name="Racz N."/>
            <person name="Riley R."/>
            <person name="Savchenko A."/>
            <person name="Shiryaev A."/>
            <person name="Soop K."/>
            <person name="Spirin V."/>
            <person name="Szebenyi C."/>
            <person name="Tomsovsky M."/>
            <person name="Tulloss R.E."/>
            <person name="Uehling J."/>
            <person name="Grigoriev I.V."/>
            <person name="Vagvolgyi C."/>
            <person name="Papp T."/>
            <person name="Martin F.M."/>
            <person name="Miettinen O."/>
            <person name="Hibbett D.S."/>
            <person name="Nagy L.G."/>
        </authorList>
    </citation>
    <scope>NUCLEOTIDE SEQUENCE [LARGE SCALE GENOMIC DNA]</scope>
    <source>
        <strain evidence="4 5">CBS 121175</strain>
    </source>
</reference>
<accession>A0A5C3KV79</accession>
<feature type="compositionally biased region" description="Basic residues" evidence="2">
    <location>
        <begin position="233"/>
        <end position="245"/>
    </location>
</feature>
<dbReference type="InterPro" id="IPR023214">
    <property type="entry name" value="HAD_sf"/>
</dbReference>
<dbReference type="PROSITE" id="PS50969">
    <property type="entry name" value="FCP1"/>
    <property type="match status" value="1"/>
</dbReference>
<feature type="region of interest" description="Disordered" evidence="2">
    <location>
        <begin position="201"/>
        <end position="265"/>
    </location>
</feature>
<dbReference type="Pfam" id="PF03031">
    <property type="entry name" value="NIF"/>
    <property type="match status" value="1"/>
</dbReference>
<keyword evidence="1" id="KW-0809">Transit peptide</keyword>
<dbReference type="InterPro" id="IPR036412">
    <property type="entry name" value="HAD-like_sf"/>
</dbReference>
<comment type="similarity">
    <text evidence="1">Belongs to the TIM50 family.</text>
</comment>
<sequence length="402" mass="45057">MAEARSDPNPPPPISEEYLAISSQPSTRQEDPESQRKLLILDLNGTLVYRTPHQRKTAYQVPGARALRTVHPRPYLPSFKEYIAHPQVSRWLDTMVWSSAQPHSVQDMVQKTFGSGKVLRAVWARDTLGLTQEEYNRKTQTTKNLEKPWAELGHSPKTTFLLDDSPLKAHLQPWNHLCIQEYVAEIRRDDVKVRDAEVLRERREEQLGSPQKEQQKESPTPHEELEDEDESKKRKRERGKAKKERKKAEKLAAATPSELEPVDANRRPLQYDQTLLAVIGVLDTVKNESNVAGWMRSGGLLNVSTTGEDLKSRSVTPGPLIKKPRLSDTSTTSSGLEHPPRSPSPPSSPAAVGEEEVSVPAEAAINLWFEHQDAFAAWAKRGRVALEDLGIDVTHGVTGSPN</sequence>
<evidence type="ECO:0000256" key="2">
    <source>
        <dbReference type="SAM" id="MobiDB-lite"/>
    </source>
</evidence>
<dbReference type="InterPro" id="IPR004274">
    <property type="entry name" value="FCP1_dom"/>
</dbReference>
<evidence type="ECO:0000256" key="1">
    <source>
        <dbReference type="RuleBase" id="RU365079"/>
    </source>
</evidence>
<protein>
    <recommendedName>
        <fullName evidence="1">Mitochondrial import inner membrane translocase subunit TIM50</fullName>
    </recommendedName>
</protein>
<keyword evidence="1" id="KW-0811">Translocation</keyword>
<dbReference type="Proteomes" id="UP000307440">
    <property type="component" value="Unassembled WGS sequence"/>
</dbReference>
<keyword evidence="5" id="KW-1185">Reference proteome</keyword>
<dbReference type="SMART" id="SM00577">
    <property type="entry name" value="CPDc"/>
    <property type="match status" value="1"/>
</dbReference>
<name>A0A5C3KV79_COPMA</name>
<feature type="region of interest" description="Disordered" evidence="2">
    <location>
        <begin position="1"/>
        <end position="33"/>
    </location>
</feature>
<dbReference type="OrthoDB" id="1711508at2759"/>
<organism evidence="4 5">
    <name type="scientific">Coprinopsis marcescibilis</name>
    <name type="common">Agaric fungus</name>
    <name type="synonym">Psathyrella marcescibilis</name>
    <dbReference type="NCBI Taxonomy" id="230819"/>
    <lineage>
        <taxon>Eukaryota</taxon>
        <taxon>Fungi</taxon>
        <taxon>Dikarya</taxon>
        <taxon>Basidiomycota</taxon>
        <taxon>Agaricomycotina</taxon>
        <taxon>Agaricomycetes</taxon>
        <taxon>Agaricomycetidae</taxon>
        <taxon>Agaricales</taxon>
        <taxon>Agaricineae</taxon>
        <taxon>Psathyrellaceae</taxon>
        <taxon>Coprinopsis</taxon>
    </lineage>
</organism>
<comment type="subcellular location">
    <subcellularLocation>
        <location evidence="1">Mitochondrion inner membrane</location>
        <topology evidence="1">Single-pass membrane protein</topology>
    </subcellularLocation>
</comment>
<dbReference type="GO" id="GO:0005744">
    <property type="term" value="C:TIM23 mitochondrial import inner membrane translocase complex"/>
    <property type="evidence" value="ECO:0007669"/>
    <property type="project" value="UniProtKB-UniRule"/>
</dbReference>
<evidence type="ECO:0000259" key="3">
    <source>
        <dbReference type="PROSITE" id="PS50969"/>
    </source>
</evidence>
<keyword evidence="1" id="KW-0653">Protein transport</keyword>
<comment type="subunit">
    <text evidence="1">Component of the TIM23 complex.</text>
</comment>
<dbReference type="AlphaFoldDB" id="A0A5C3KV79"/>
<evidence type="ECO:0000313" key="4">
    <source>
        <dbReference type="EMBL" id="TFK24436.1"/>
    </source>
</evidence>
<dbReference type="EMBL" id="ML210200">
    <property type="protein sequence ID" value="TFK24436.1"/>
    <property type="molecule type" value="Genomic_DNA"/>
</dbReference>
<keyword evidence="1" id="KW-0813">Transport</keyword>
<comment type="function">
    <text evidence="1">Essential component of the TIM23 complex, a complex that mediates the translocation of transit peptide-containing proteins across the mitochondrial inner membrane.</text>
</comment>